<dbReference type="EMBL" id="CP026604">
    <property type="protein sequence ID" value="AWB65867.1"/>
    <property type="molecule type" value="Genomic_DNA"/>
</dbReference>
<organism evidence="4 5">
    <name type="scientific">Saccharobesus litoralis</name>
    <dbReference type="NCBI Taxonomy" id="2172099"/>
    <lineage>
        <taxon>Bacteria</taxon>
        <taxon>Pseudomonadati</taxon>
        <taxon>Pseudomonadota</taxon>
        <taxon>Gammaproteobacteria</taxon>
        <taxon>Alteromonadales</taxon>
        <taxon>Alteromonadaceae</taxon>
        <taxon>Saccharobesus</taxon>
    </lineage>
</organism>
<dbReference type="SUPFAM" id="SSF55347">
    <property type="entry name" value="Glyceraldehyde-3-phosphate dehydrogenase-like, C-terminal domain"/>
    <property type="match status" value="1"/>
</dbReference>
<feature type="domain" description="Gfo/Idh/MocA-like oxidoreductase N-terminal" evidence="2">
    <location>
        <begin position="9"/>
        <end position="124"/>
    </location>
</feature>
<dbReference type="PANTHER" id="PTHR43708">
    <property type="entry name" value="CONSERVED EXPRESSED OXIDOREDUCTASE (EUROFUNG)"/>
    <property type="match status" value="1"/>
</dbReference>
<protein>
    <submittedName>
        <fullName evidence="4">Dehydrogenase</fullName>
    </submittedName>
</protein>
<feature type="domain" description="GFO/IDH/MocA-like oxidoreductase" evidence="3">
    <location>
        <begin position="135"/>
        <end position="245"/>
    </location>
</feature>
<dbReference type="InterPro" id="IPR000683">
    <property type="entry name" value="Gfo/Idh/MocA-like_OxRdtase_N"/>
</dbReference>
<evidence type="ECO:0000313" key="4">
    <source>
        <dbReference type="EMBL" id="AWB65867.1"/>
    </source>
</evidence>
<keyword evidence="5" id="KW-1185">Reference proteome</keyword>
<dbReference type="Pfam" id="PF01408">
    <property type="entry name" value="GFO_IDH_MocA"/>
    <property type="match status" value="1"/>
</dbReference>
<dbReference type="SUPFAM" id="SSF51735">
    <property type="entry name" value="NAD(P)-binding Rossmann-fold domains"/>
    <property type="match status" value="1"/>
</dbReference>
<dbReference type="RefSeq" id="WP_108601940.1">
    <property type="nucleotide sequence ID" value="NZ_CP026604.1"/>
</dbReference>
<dbReference type="Gene3D" id="3.30.360.10">
    <property type="entry name" value="Dihydrodipicolinate Reductase, domain 2"/>
    <property type="match status" value="1"/>
</dbReference>
<evidence type="ECO:0000313" key="5">
    <source>
        <dbReference type="Proteomes" id="UP000244441"/>
    </source>
</evidence>
<proteinExistence type="predicted"/>
<dbReference type="InterPro" id="IPR055170">
    <property type="entry name" value="GFO_IDH_MocA-like_dom"/>
</dbReference>
<name>A0A2S0VNS2_9ALTE</name>
<keyword evidence="1" id="KW-0732">Signal</keyword>
<evidence type="ECO:0000259" key="3">
    <source>
        <dbReference type="Pfam" id="PF22725"/>
    </source>
</evidence>
<dbReference type="InterPro" id="IPR036291">
    <property type="entry name" value="NAD(P)-bd_dom_sf"/>
</dbReference>
<reference evidence="4 5" key="1">
    <citation type="submission" date="2018-01" db="EMBL/GenBank/DDBJ databases">
        <title>Genome sequence of a Cantenovulum-like bacteria.</title>
        <authorList>
            <person name="Tan W.R."/>
            <person name="Lau N.-S."/>
            <person name="Go F."/>
            <person name="Amirul A.-A.A."/>
        </authorList>
    </citation>
    <scope>NUCLEOTIDE SEQUENCE [LARGE SCALE GENOMIC DNA]</scope>
    <source>
        <strain evidence="4 5">CCB-QB4</strain>
    </source>
</reference>
<evidence type="ECO:0000256" key="1">
    <source>
        <dbReference type="ARBA" id="ARBA00022729"/>
    </source>
</evidence>
<dbReference type="AlphaFoldDB" id="A0A2S0VNS2"/>
<dbReference type="KEGG" id="cate:C2869_05170"/>
<dbReference type="Pfam" id="PF22725">
    <property type="entry name" value="GFO_IDH_MocA_C3"/>
    <property type="match status" value="1"/>
</dbReference>
<gene>
    <name evidence="4" type="ORF">C2869_05170</name>
</gene>
<dbReference type="GO" id="GO:0000166">
    <property type="term" value="F:nucleotide binding"/>
    <property type="evidence" value="ECO:0007669"/>
    <property type="project" value="InterPro"/>
</dbReference>
<dbReference type="PANTHER" id="PTHR43708:SF8">
    <property type="entry name" value="OXIDOREDUCTASE"/>
    <property type="match status" value="1"/>
</dbReference>
<accession>A0A2S0VNS2</accession>
<dbReference type="InterPro" id="IPR051317">
    <property type="entry name" value="Gfo/Idh/MocA_oxidoreduct"/>
</dbReference>
<sequence length="345" mass="38992">MNEHSKKLRVVGVGAGYFSQFHYDAWARLDNVELVAVVDLDHSKAQAIADKYQIPLASDNLAATLRDIKPDLLDVITPPASHQAAISLAAELGINCVCQKPFGENLEQAQHMVTLAQQANIDLIVHENFRFMPWFRQVKQIIESGQLGEIFNAQFYLRPGDGQGKDAYLARQPYFQTMDKFLVHETAIHIVDTFRYLFGEVKSLYANLKQRNPVLKGEDAGTIIFDMHNGVEAVFNGNRLLDHAATNKRRTMGEMLIEGSKACLRLDGEARLWLRPFDQLQAEPIAYQWQDKNFGGDCVFQLCQHIAQHYLSNQALENSAAQYLRNIEIENAIYQSNSLRAAVDI</sequence>
<dbReference type="Gene3D" id="3.40.50.720">
    <property type="entry name" value="NAD(P)-binding Rossmann-like Domain"/>
    <property type="match status" value="1"/>
</dbReference>
<dbReference type="OrthoDB" id="9781031at2"/>
<evidence type="ECO:0000259" key="2">
    <source>
        <dbReference type="Pfam" id="PF01408"/>
    </source>
</evidence>
<dbReference type="Proteomes" id="UP000244441">
    <property type="component" value="Chromosome"/>
</dbReference>